<accession>A0A9W6J1X6</accession>
<dbReference type="SUPFAM" id="SSF53756">
    <property type="entry name" value="UDP-Glycosyltransferase/glycogen phosphorylase"/>
    <property type="match status" value="1"/>
</dbReference>
<sequence>MRRALLAWEGGAGRGHVTTLRTVAEALGDRFVFDAALCRMEYAAELEASCEAVYPAAYLYYREEQRRLRGGAKAATWGEFLGDVGFRDEAFLKRQIAWWQEVIRVRGISLVVGDFAPCALMAARGLGVPAVAIGVGYSCPPPEMAEFPVFLPNHATLIYDEAETVAIVNRAATPLGVPEIDRLPAVYACDDQLARTLPMLDPYDGRRTRELLPPVADLPARISAGHGDEIFVYFSTSERDSPALMEAVEDLGAPTRMFMPGVSDELAARFTAKGVMLERAPVPVDEIARRTRLMLNASQHGILCLGLGAGLPQVSVPQHLEQLFHARRAEAAGALRVATREERGDVGAFRAAVRAALDDEAMAARARTLAEELRPLLIRDARALIRERILAVTG</sequence>
<name>A0A9W6J1X6_9HYPH</name>
<proteinExistence type="predicted"/>
<keyword evidence="2" id="KW-1185">Reference proteome</keyword>
<protein>
    <recommendedName>
        <fullName evidence="3">Glycosyl transferase family 28 C-terminal domain-containing protein</fullName>
    </recommendedName>
</protein>
<reference evidence="1" key="2">
    <citation type="submission" date="2023-01" db="EMBL/GenBank/DDBJ databases">
        <authorList>
            <person name="Sun Q."/>
            <person name="Evtushenko L."/>
        </authorList>
    </citation>
    <scope>NUCLEOTIDE SEQUENCE</scope>
    <source>
        <strain evidence="1">VKM B-2347</strain>
    </source>
</reference>
<organism evidence="1 2">
    <name type="scientific">Hansschlegelia plantiphila</name>
    <dbReference type="NCBI Taxonomy" id="374655"/>
    <lineage>
        <taxon>Bacteria</taxon>
        <taxon>Pseudomonadati</taxon>
        <taxon>Pseudomonadota</taxon>
        <taxon>Alphaproteobacteria</taxon>
        <taxon>Hyphomicrobiales</taxon>
        <taxon>Methylopilaceae</taxon>
        <taxon>Hansschlegelia</taxon>
    </lineage>
</organism>
<dbReference type="Proteomes" id="UP001143372">
    <property type="component" value="Unassembled WGS sequence"/>
</dbReference>
<evidence type="ECO:0000313" key="2">
    <source>
        <dbReference type="Proteomes" id="UP001143372"/>
    </source>
</evidence>
<dbReference type="RefSeq" id="WP_271168138.1">
    <property type="nucleotide sequence ID" value="NZ_BSFI01000007.1"/>
</dbReference>
<evidence type="ECO:0008006" key="3">
    <source>
        <dbReference type="Google" id="ProtNLM"/>
    </source>
</evidence>
<dbReference type="Gene3D" id="3.40.50.2000">
    <property type="entry name" value="Glycogen Phosphorylase B"/>
    <property type="match status" value="1"/>
</dbReference>
<dbReference type="AlphaFoldDB" id="A0A9W6J1X6"/>
<evidence type="ECO:0000313" key="1">
    <source>
        <dbReference type="EMBL" id="GLK67894.1"/>
    </source>
</evidence>
<comment type="caution">
    <text evidence="1">The sequence shown here is derived from an EMBL/GenBank/DDBJ whole genome shotgun (WGS) entry which is preliminary data.</text>
</comment>
<reference evidence="1" key="1">
    <citation type="journal article" date="2014" name="Int. J. Syst. Evol. Microbiol.">
        <title>Complete genome sequence of Corynebacterium casei LMG S-19264T (=DSM 44701T), isolated from a smear-ripened cheese.</title>
        <authorList>
            <consortium name="US DOE Joint Genome Institute (JGI-PGF)"/>
            <person name="Walter F."/>
            <person name="Albersmeier A."/>
            <person name="Kalinowski J."/>
            <person name="Ruckert C."/>
        </authorList>
    </citation>
    <scope>NUCLEOTIDE SEQUENCE</scope>
    <source>
        <strain evidence="1">VKM B-2347</strain>
    </source>
</reference>
<dbReference type="EMBL" id="BSFI01000007">
    <property type="protein sequence ID" value="GLK67894.1"/>
    <property type="molecule type" value="Genomic_DNA"/>
</dbReference>
<gene>
    <name evidence="1" type="ORF">GCM10008179_15320</name>
</gene>